<dbReference type="SUPFAM" id="SSF51182">
    <property type="entry name" value="RmlC-like cupins"/>
    <property type="match status" value="1"/>
</dbReference>
<sequence length="112" mass="12698">MAILKFSESTPEIVREGLERRIISTPNLMTVIVDFTDGPWAEAEPFHSHLHEQTSYVASGEIIFYCEGEPERHLHAGDMFSASSGQKHTVKILSPTARLIDSFNPIRQEFIR</sequence>
<evidence type="ECO:0000259" key="1">
    <source>
        <dbReference type="Pfam" id="PF07883"/>
    </source>
</evidence>
<reference evidence="2" key="1">
    <citation type="journal article" date="2020" name="Int. J. Syst. Evol. Microbiol.">
        <title>Aquipluma nitroreducens gen. nov. sp. nov., a novel facultatively anaerobic bacterium isolated from a freshwater lake.</title>
        <authorList>
            <person name="Watanabe M."/>
            <person name="Kojima H."/>
            <person name="Fukui M."/>
        </authorList>
    </citation>
    <scope>NUCLEOTIDE SEQUENCE</scope>
    <source>
        <strain evidence="2">MeG22</strain>
    </source>
</reference>
<accession>A0A5K7S478</accession>
<evidence type="ECO:0000313" key="2">
    <source>
        <dbReference type="EMBL" id="BBE16353.1"/>
    </source>
</evidence>
<evidence type="ECO:0000313" key="3">
    <source>
        <dbReference type="Proteomes" id="UP001193389"/>
    </source>
</evidence>
<dbReference type="InterPro" id="IPR011051">
    <property type="entry name" value="RmlC_Cupin_sf"/>
</dbReference>
<dbReference type="Pfam" id="PF07883">
    <property type="entry name" value="Cupin_2"/>
    <property type="match status" value="1"/>
</dbReference>
<gene>
    <name evidence="2" type="ORF">AQPE_0491</name>
</gene>
<dbReference type="RefSeq" id="WP_318349434.1">
    <property type="nucleotide sequence ID" value="NZ_AP018694.1"/>
</dbReference>
<dbReference type="InterPro" id="IPR014710">
    <property type="entry name" value="RmlC-like_jellyroll"/>
</dbReference>
<keyword evidence="3" id="KW-1185">Reference proteome</keyword>
<dbReference type="KEGG" id="anf:AQPE_0491"/>
<dbReference type="Gene3D" id="2.60.120.10">
    <property type="entry name" value="Jelly Rolls"/>
    <property type="match status" value="1"/>
</dbReference>
<feature type="domain" description="Cupin type-2" evidence="1">
    <location>
        <begin position="43"/>
        <end position="94"/>
    </location>
</feature>
<protein>
    <submittedName>
        <fullName evidence="2">Pectin degradation protein KdgF</fullName>
    </submittedName>
</protein>
<name>A0A5K7S478_9BACT</name>
<dbReference type="Proteomes" id="UP001193389">
    <property type="component" value="Chromosome"/>
</dbReference>
<proteinExistence type="predicted"/>
<dbReference type="EMBL" id="AP018694">
    <property type="protein sequence ID" value="BBE16353.1"/>
    <property type="molecule type" value="Genomic_DNA"/>
</dbReference>
<dbReference type="AlphaFoldDB" id="A0A5K7S478"/>
<dbReference type="InterPro" id="IPR013096">
    <property type="entry name" value="Cupin_2"/>
</dbReference>
<organism evidence="2 3">
    <name type="scientific">Aquipluma nitroreducens</name>
    <dbReference type="NCBI Taxonomy" id="2010828"/>
    <lineage>
        <taxon>Bacteria</taxon>
        <taxon>Pseudomonadati</taxon>
        <taxon>Bacteroidota</taxon>
        <taxon>Bacteroidia</taxon>
        <taxon>Marinilabiliales</taxon>
        <taxon>Prolixibacteraceae</taxon>
        <taxon>Aquipluma</taxon>
    </lineage>
</organism>